<feature type="domain" description="Histidine kinase" evidence="11">
    <location>
        <begin position="272"/>
        <end position="491"/>
    </location>
</feature>
<dbReference type="Gene3D" id="3.30.565.10">
    <property type="entry name" value="Histidine kinase-like ATPase, C-terminal domain"/>
    <property type="match status" value="1"/>
</dbReference>
<dbReference type="PRINTS" id="PR00344">
    <property type="entry name" value="BCTRLSENSOR"/>
</dbReference>
<feature type="transmembrane region" description="Helical" evidence="10">
    <location>
        <begin position="176"/>
        <end position="200"/>
    </location>
</feature>
<reference evidence="13 14" key="1">
    <citation type="submission" date="2009-04" db="EMBL/GenBank/DDBJ databases">
        <authorList>
            <person name="Qin X."/>
            <person name="Bachman B."/>
            <person name="Battles P."/>
            <person name="Bell A."/>
            <person name="Bess C."/>
            <person name="Bickham C."/>
            <person name="Chaboub L."/>
            <person name="Chen D."/>
            <person name="Coyle M."/>
            <person name="Deiros D.R."/>
            <person name="Dinh H."/>
            <person name="Forbes L."/>
            <person name="Fowler G."/>
            <person name="Francisco L."/>
            <person name="Fu Q."/>
            <person name="Gubbala S."/>
            <person name="Hale W."/>
            <person name="Han Y."/>
            <person name="Hemphill L."/>
            <person name="Highlander S.K."/>
            <person name="Hirani K."/>
            <person name="Hogues M."/>
            <person name="Jackson L."/>
            <person name="Jakkamsetti A."/>
            <person name="Javaid M."/>
            <person name="Jiang H."/>
            <person name="Korchina V."/>
            <person name="Kovar C."/>
            <person name="Lara F."/>
            <person name="Lee S."/>
            <person name="Mata R."/>
            <person name="Mathew T."/>
            <person name="Moen C."/>
            <person name="Morales K."/>
            <person name="Munidasa M."/>
            <person name="Nazareth L."/>
            <person name="Ngo R."/>
            <person name="Nguyen L."/>
            <person name="Okwuonu G."/>
            <person name="Ongeri F."/>
            <person name="Patil S."/>
            <person name="Petrosino J."/>
            <person name="Pham C."/>
            <person name="Pham P."/>
            <person name="Pu L.-L."/>
            <person name="Puazo M."/>
            <person name="Raj R."/>
            <person name="Reid J."/>
            <person name="Rouhana J."/>
            <person name="Saada N."/>
            <person name="Shang Y."/>
            <person name="Simmons D."/>
            <person name="Thornton R."/>
            <person name="Warren J."/>
            <person name="Weissenberger G."/>
            <person name="Zhang J."/>
            <person name="Zhang L."/>
            <person name="Zhou C."/>
            <person name="Zhu D."/>
            <person name="Muzny D."/>
            <person name="Worley K."/>
            <person name="Gibbs R."/>
        </authorList>
    </citation>
    <scope>NUCLEOTIDE SEQUENCE [LARGE SCALE GENOMIC DNA]</scope>
    <source>
        <strain evidence="13 14">ATCC 43531</strain>
    </source>
</reference>
<evidence type="ECO:0000259" key="11">
    <source>
        <dbReference type="PROSITE" id="PS50109"/>
    </source>
</evidence>
<keyword evidence="8" id="KW-0067">ATP-binding</keyword>
<evidence type="ECO:0000256" key="4">
    <source>
        <dbReference type="ARBA" id="ARBA00022553"/>
    </source>
</evidence>
<dbReference type="Gene3D" id="1.10.287.130">
    <property type="match status" value="1"/>
</dbReference>
<accession>C4V3J1</accession>
<keyword evidence="9" id="KW-0902">Two-component regulatory system</keyword>
<dbReference type="GO" id="GO:0007234">
    <property type="term" value="P:osmosensory signaling via phosphorelay pathway"/>
    <property type="evidence" value="ECO:0007669"/>
    <property type="project" value="TreeGrafter"/>
</dbReference>
<dbReference type="PROSITE" id="PS50109">
    <property type="entry name" value="HIS_KIN"/>
    <property type="match status" value="1"/>
</dbReference>
<dbReference type="InterPro" id="IPR003661">
    <property type="entry name" value="HisK_dim/P_dom"/>
</dbReference>
<dbReference type="AlphaFoldDB" id="C4V3J1"/>
<dbReference type="Pfam" id="PF02518">
    <property type="entry name" value="HATPase_c"/>
    <property type="match status" value="1"/>
</dbReference>
<evidence type="ECO:0000256" key="3">
    <source>
        <dbReference type="ARBA" id="ARBA00012438"/>
    </source>
</evidence>
<evidence type="ECO:0000256" key="1">
    <source>
        <dbReference type="ARBA" id="ARBA00000085"/>
    </source>
</evidence>
<dbReference type="CDD" id="cd06225">
    <property type="entry name" value="HAMP"/>
    <property type="match status" value="1"/>
</dbReference>
<dbReference type="SUPFAM" id="SSF158472">
    <property type="entry name" value="HAMP domain-like"/>
    <property type="match status" value="1"/>
</dbReference>
<dbReference type="RefSeq" id="WP_006689819.1">
    <property type="nucleotide sequence ID" value="NZ_GG694006.1"/>
</dbReference>
<dbReference type="InterPro" id="IPR004358">
    <property type="entry name" value="Sig_transdc_His_kin-like_C"/>
</dbReference>
<evidence type="ECO:0000259" key="12">
    <source>
        <dbReference type="PROSITE" id="PS50885"/>
    </source>
</evidence>
<dbReference type="OrthoDB" id="9806130at2"/>
<dbReference type="InterPro" id="IPR003660">
    <property type="entry name" value="HAMP_dom"/>
</dbReference>
<name>C4V3J1_9FIRM</name>
<dbReference type="InterPro" id="IPR036890">
    <property type="entry name" value="HATPase_C_sf"/>
</dbReference>
<dbReference type="GO" id="GO:0030295">
    <property type="term" value="F:protein kinase activator activity"/>
    <property type="evidence" value="ECO:0007669"/>
    <property type="project" value="TreeGrafter"/>
</dbReference>
<keyword evidence="6" id="KW-0547">Nucleotide-binding</keyword>
<feature type="transmembrane region" description="Helical" evidence="10">
    <location>
        <begin position="12"/>
        <end position="35"/>
    </location>
</feature>
<evidence type="ECO:0000256" key="2">
    <source>
        <dbReference type="ARBA" id="ARBA00004370"/>
    </source>
</evidence>
<evidence type="ECO:0000256" key="6">
    <source>
        <dbReference type="ARBA" id="ARBA00022741"/>
    </source>
</evidence>
<evidence type="ECO:0000256" key="10">
    <source>
        <dbReference type="SAM" id="Phobius"/>
    </source>
</evidence>
<dbReference type="EC" id="2.7.13.3" evidence="3"/>
<comment type="catalytic activity">
    <reaction evidence="1">
        <text>ATP + protein L-histidine = ADP + protein N-phospho-L-histidine.</text>
        <dbReference type="EC" id="2.7.13.3"/>
    </reaction>
</comment>
<dbReference type="PANTHER" id="PTHR42878">
    <property type="entry name" value="TWO-COMPONENT HISTIDINE KINASE"/>
    <property type="match status" value="1"/>
</dbReference>
<keyword evidence="5" id="KW-0808">Transferase</keyword>
<evidence type="ECO:0000313" key="14">
    <source>
        <dbReference type="Proteomes" id="UP000005309"/>
    </source>
</evidence>
<dbReference type="EMBL" id="ACLA01000014">
    <property type="protein sequence ID" value="EEQ48605.1"/>
    <property type="molecule type" value="Genomic_DNA"/>
</dbReference>
<dbReference type="SMART" id="SM00304">
    <property type="entry name" value="HAMP"/>
    <property type="match status" value="1"/>
</dbReference>
<evidence type="ECO:0000256" key="5">
    <source>
        <dbReference type="ARBA" id="ARBA00022679"/>
    </source>
</evidence>
<dbReference type="InterPro" id="IPR003594">
    <property type="entry name" value="HATPase_dom"/>
</dbReference>
<proteinExistence type="predicted"/>
<sequence length="504" mass="55957">MHLRDLSLKIKLLLTNALMVVIPICVLVAIGAALLGGLRHAGTLQQQALELLWPEKGTNLSVPFALSSLRAAAERKQFKWNHVERDVHLLESAGVRVSIVQDGLLYLTDGADADDIRYAVMRECGARGSALTWNDAGLFFRYEGDRSGIVFMGAGAVPMMRHHDEMRISPPMRETVINAVFIFFIVITSAGILLLGRYLARLLSAQILAPLAAIRDASAAMQHGDFDHAMPPMGSDEVGATCRAFDAMRSDLRRARLREEQEEARRREFLIGVLHDIATPLTAVKGYASGLIDGIAATPEKQRAYAERIARAAVTMEGLTTQLRSFLRTGTGEVPLTWEVVEAQTWLNAFVDAHAADFRERGIELSMEEDREQTYIRIDRSAFARVLENLWENSGKYRRGERAHVCMSLSHEGDFLSIRCDDDGVGVREKERERLFDLFYRTDAARTHVADGSGLGLAIVRRMMTTFGGSVRAEESPMGGLRIVLLLPIQKKEDTHEEDTAGRG</sequence>
<gene>
    <name evidence="13" type="ORF">HMPREF0908_1085</name>
</gene>
<keyword evidence="10" id="KW-0812">Transmembrane</keyword>
<keyword evidence="4" id="KW-0597">Phosphoprotein</keyword>
<protein>
    <recommendedName>
        <fullName evidence="3">histidine kinase</fullName>
        <ecNumber evidence="3">2.7.13.3</ecNumber>
    </recommendedName>
</protein>
<dbReference type="SUPFAM" id="SSF47384">
    <property type="entry name" value="Homodimeric domain of signal transducing histidine kinase"/>
    <property type="match status" value="1"/>
</dbReference>
<feature type="domain" description="HAMP" evidence="12">
    <location>
        <begin position="205"/>
        <end position="257"/>
    </location>
</feature>
<dbReference type="InterPro" id="IPR036097">
    <property type="entry name" value="HisK_dim/P_sf"/>
</dbReference>
<keyword evidence="14" id="KW-1185">Reference proteome</keyword>
<dbReference type="Pfam" id="PF00512">
    <property type="entry name" value="HisKA"/>
    <property type="match status" value="1"/>
</dbReference>
<dbReference type="PROSITE" id="PS50885">
    <property type="entry name" value="HAMP"/>
    <property type="match status" value="1"/>
</dbReference>
<dbReference type="eggNOG" id="COG2205">
    <property type="taxonomic scope" value="Bacteria"/>
</dbReference>
<dbReference type="STRING" id="638302.HMPREF0908_1085"/>
<evidence type="ECO:0000256" key="9">
    <source>
        <dbReference type="ARBA" id="ARBA00023012"/>
    </source>
</evidence>
<comment type="caution">
    <text evidence="13">The sequence shown here is derived from an EMBL/GenBank/DDBJ whole genome shotgun (WGS) entry which is preliminary data.</text>
</comment>
<dbReference type="SUPFAM" id="SSF55874">
    <property type="entry name" value="ATPase domain of HSP90 chaperone/DNA topoisomerase II/histidine kinase"/>
    <property type="match status" value="1"/>
</dbReference>
<evidence type="ECO:0000256" key="8">
    <source>
        <dbReference type="ARBA" id="ARBA00022840"/>
    </source>
</evidence>
<dbReference type="PANTHER" id="PTHR42878:SF7">
    <property type="entry name" value="SENSOR HISTIDINE KINASE GLRK"/>
    <property type="match status" value="1"/>
</dbReference>
<dbReference type="GO" id="GO:0016020">
    <property type="term" value="C:membrane"/>
    <property type="evidence" value="ECO:0007669"/>
    <property type="project" value="UniProtKB-SubCell"/>
</dbReference>
<dbReference type="HOGENOM" id="CLU_000445_89_6_9"/>
<organism evidence="13 14">
    <name type="scientific">Selenomonas flueggei ATCC 43531</name>
    <dbReference type="NCBI Taxonomy" id="638302"/>
    <lineage>
        <taxon>Bacteria</taxon>
        <taxon>Bacillati</taxon>
        <taxon>Bacillota</taxon>
        <taxon>Negativicutes</taxon>
        <taxon>Selenomonadales</taxon>
        <taxon>Selenomonadaceae</taxon>
        <taxon>Selenomonas</taxon>
    </lineage>
</organism>
<dbReference type="GO" id="GO:0000155">
    <property type="term" value="F:phosphorelay sensor kinase activity"/>
    <property type="evidence" value="ECO:0007669"/>
    <property type="project" value="InterPro"/>
</dbReference>
<dbReference type="CDD" id="cd00082">
    <property type="entry name" value="HisKA"/>
    <property type="match status" value="1"/>
</dbReference>
<dbReference type="SMART" id="SM00387">
    <property type="entry name" value="HATPase_c"/>
    <property type="match status" value="1"/>
</dbReference>
<dbReference type="InterPro" id="IPR005467">
    <property type="entry name" value="His_kinase_dom"/>
</dbReference>
<dbReference type="GO" id="GO:0005524">
    <property type="term" value="F:ATP binding"/>
    <property type="evidence" value="ECO:0007669"/>
    <property type="project" value="UniProtKB-KW"/>
</dbReference>
<dbReference type="Gene3D" id="6.10.340.10">
    <property type="match status" value="1"/>
</dbReference>
<dbReference type="Proteomes" id="UP000005309">
    <property type="component" value="Unassembled WGS sequence"/>
</dbReference>
<dbReference type="GO" id="GO:0000156">
    <property type="term" value="F:phosphorelay response regulator activity"/>
    <property type="evidence" value="ECO:0007669"/>
    <property type="project" value="TreeGrafter"/>
</dbReference>
<dbReference type="SMART" id="SM00388">
    <property type="entry name" value="HisKA"/>
    <property type="match status" value="1"/>
</dbReference>
<keyword evidence="10" id="KW-1133">Transmembrane helix</keyword>
<evidence type="ECO:0000256" key="7">
    <source>
        <dbReference type="ARBA" id="ARBA00022777"/>
    </source>
</evidence>
<keyword evidence="7 13" id="KW-0418">Kinase</keyword>
<comment type="subcellular location">
    <subcellularLocation>
        <location evidence="2">Membrane</location>
    </subcellularLocation>
</comment>
<keyword evidence="10" id="KW-0472">Membrane</keyword>
<dbReference type="InterPro" id="IPR050351">
    <property type="entry name" value="BphY/WalK/GraS-like"/>
</dbReference>
<dbReference type="Pfam" id="PF00672">
    <property type="entry name" value="HAMP"/>
    <property type="match status" value="1"/>
</dbReference>
<evidence type="ECO:0000313" key="13">
    <source>
        <dbReference type="EMBL" id="EEQ48605.1"/>
    </source>
</evidence>